<evidence type="ECO:0000313" key="2">
    <source>
        <dbReference type="Proteomes" id="UP001596447"/>
    </source>
</evidence>
<keyword evidence="2" id="KW-1185">Reference proteome</keyword>
<name>A0ABD5Z0J0_9EURY</name>
<organism evidence="1 2">
    <name type="scientific">Halospeciosus flavus</name>
    <dbReference type="NCBI Taxonomy" id="3032283"/>
    <lineage>
        <taxon>Archaea</taxon>
        <taxon>Methanobacteriati</taxon>
        <taxon>Methanobacteriota</taxon>
        <taxon>Stenosarchaea group</taxon>
        <taxon>Halobacteria</taxon>
        <taxon>Halobacteriales</taxon>
        <taxon>Halobacteriaceae</taxon>
        <taxon>Halospeciosus</taxon>
    </lineage>
</organism>
<comment type="caution">
    <text evidence="1">The sequence shown here is derived from an EMBL/GenBank/DDBJ whole genome shotgun (WGS) entry which is preliminary data.</text>
</comment>
<dbReference type="Gene3D" id="2.20.28.30">
    <property type="entry name" value="RNA polymerase ii, chain L"/>
    <property type="match status" value="1"/>
</dbReference>
<dbReference type="RefSeq" id="WP_279528616.1">
    <property type="nucleotide sequence ID" value="NZ_CP122312.1"/>
</dbReference>
<evidence type="ECO:0008006" key="3">
    <source>
        <dbReference type="Google" id="ProtNLM"/>
    </source>
</evidence>
<dbReference type="EMBL" id="JBHTAR010000011">
    <property type="protein sequence ID" value="MFC7198657.1"/>
    <property type="molecule type" value="Genomic_DNA"/>
</dbReference>
<protein>
    <recommendedName>
        <fullName evidence="3">Hydrogenase maturation nickel metallochaperone HypA</fullName>
    </recommendedName>
</protein>
<sequence length="49" mass="5504">MSVIQRLGDLLETGDTRYRCTECESTFDTPRHGLDDARCPSCGSPDIER</sequence>
<accession>A0ABD5Z0J0</accession>
<gene>
    <name evidence="1" type="ORF">ACFQJ9_04345</name>
</gene>
<dbReference type="Proteomes" id="UP001596447">
    <property type="component" value="Unassembled WGS sequence"/>
</dbReference>
<evidence type="ECO:0000313" key="1">
    <source>
        <dbReference type="EMBL" id="MFC7198657.1"/>
    </source>
</evidence>
<proteinExistence type="predicted"/>
<reference evidence="1 2" key="1">
    <citation type="journal article" date="2019" name="Int. J. Syst. Evol. Microbiol.">
        <title>The Global Catalogue of Microorganisms (GCM) 10K type strain sequencing project: providing services to taxonomists for standard genome sequencing and annotation.</title>
        <authorList>
            <consortium name="The Broad Institute Genomics Platform"/>
            <consortium name="The Broad Institute Genome Sequencing Center for Infectious Disease"/>
            <person name="Wu L."/>
            <person name="Ma J."/>
        </authorList>
    </citation>
    <scope>NUCLEOTIDE SEQUENCE [LARGE SCALE GENOMIC DNA]</scope>
    <source>
        <strain evidence="1 2">XZGYJ-43</strain>
    </source>
</reference>
<dbReference type="AlphaFoldDB" id="A0ABD5Z0J0"/>